<accession>A0A7E5WAP1</accession>
<dbReference type="InParanoid" id="A0A7E5WAP1"/>
<keyword evidence="2" id="KW-0732">Signal</keyword>
<evidence type="ECO:0000256" key="2">
    <source>
        <dbReference type="SAM" id="SignalP"/>
    </source>
</evidence>
<evidence type="ECO:0000256" key="1">
    <source>
        <dbReference type="SAM" id="Phobius"/>
    </source>
</evidence>
<dbReference type="RefSeq" id="XP_026737517.1">
    <property type="nucleotide sequence ID" value="XM_026881716.1"/>
</dbReference>
<feature type="transmembrane region" description="Helical" evidence="1">
    <location>
        <begin position="40"/>
        <end position="63"/>
    </location>
</feature>
<keyword evidence="1" id="KW-0472">Membrane</keyword>
<keyword evidence="1" id="KW-1133">Transmembrane helix</keyword>
<keyword evidence="3" id="KW-1185">Reference proteome</keyword>
<feature type="signal peptide" evidence="2">
    <location>
        <begin position="1"/>
        <end position="24"/>
    </location>
</feature>
<reference evidence="4" key="1">
    <citation type="submission" date="2025-08" db="UniProtKB">
        <authorList>
            <consortium name="RefSeq"/>
        </authorList>
    </citation>
    <scope>IDENTIFICATION</scope>
</reference>
<organism evidence="3 4">
    <name type="scientific">Trichoplusia ni</name>
    <name type="common">Cabbage looper</name>
    <dbReference type="NCBI Taxonomy" id="7111"/>
    <lineage>
        <taxon>Eukaryota</taxon>
        <taxon>Metazoa</taxon>
        <taxon>Ecdysozoa</taxon>
        <taxon>Arthropoda</taxon>
        <taxon>Hexapoda</taxon>
        <taxon>Insecta</taxon>
        <taxon>Pterygota</taxon>
        <taxon>Neoptera</taxon>
        <taxon>Endopterygota</taxon>
        <taxon>Lepidoptera</taxon>
        <taxon>Glossata</taxon>
        <taxon>Ditrysia</taxon>
        <taxon>Noctuoidea</taxon>
        <taxon>Noctuidae</taxon>
        <taxon>Plusiinae</taxon>
        <taxon>Trichoplusia</taxon>
    </lineage>
</organism>
<name>A0A7E5WAP1_TRINI</name>
<gene>
    <name evidence="4" type="primary">LOC113500821</name>
</gene>
<dbReference type="Proteomes" id="UP000322000">
    <property type="component" value="Chromosome 14"/>
</dbReference>
<dbReference type="GeneID" id="113500821"/>
<evidence type="ECO:0000313" key="3">
    <source>
        <dbReference type="Proteomes" id="UP000322000"/>
    </source>
</evidence>
<evidence type="ECO:0000313" key="4">
    <source>
        <dbReference type="RefSeq" id="XP_026737517.1"/>
    </source>
</evidence>
<dbReference type="KEGG" id="tnl:113500821"/>
<sequence length="206" mass="22904">MKTTSVIRFAALAAVLLASANVDAWKIDDFDLKERPSPKNALNIVMCLVNLVLTGNISMTSILSCITSRSRAITYAKGDWNYYVDLVVQNGEFLSEKGTIAGSHMKYGKWQKDGADVPNVDNIEFNKQPAKFRAVGQEGNINGVAGYFEIHEEGAPIAKVLFESPLDGDARVIIRQLNTDYLCTDSWYYNPYFTIDVSCYSLKVPQ</sequence>
<dbReference type="OrthoDB" id="2727348at2759"/>
<dbReference type="AlphaFoldDB" id="A0A7E5WAP1"/>
<protein>
    <submittedName>
        <fullName evidence="4">Uncharacterized protein LOC113500821</fullName>
    </submittedName>
</protein>
<keyword evidence="1" id="KW-0812">Transmembrane</keyword>
<dbReference type="Gene3D" id="2.60.270.50">
    <property type="match status" value="1"/>
</dbReference>
<proteinExistence type="predicted"/>
<feature type="chain" id="PRO_5029010508" evidence="2">
    <location>
        <begin position="25"/>
        <end position="206"/>
    </location>
</feature>